<dbReference type="AlphaFoldDB" id="A0A9W8H9K4"/>
<accession>A0A9W8H9K4</accession>
<comment type="caution">
    <text evidence="2">The sequence shown here is derived from an EMBL/GenBank/DDBJ whole genome shotgun (WGS) entry which is preliminary data.</text>
</comment>
<organism evidence="2 3">
    <name type="scientific">Coemansia javaensis</name>
    <dbReference type="NCBI Taxonomy" id="2761396"/>
    <lineage>
        <taxon>Eukaryota</taxon>
        <taxon>Fungi</taxon>
        <taxon>Fungi incertae sedis</taxon>
        <taxon>Zoopagomycota</taxon>
        <taxon>Kickxellomycotina</taxon>
        <taxon>Kickxellomycetes</taxon>
        <taxon>Kickxellales</taxon>
        <taxon>Kickxellaceae</taxon>
        <taxon>Coemansia</taxon>
    </lineage>
</organism>
<sequence length="298" mass="33060">MDDYSLQAPARSGPRSVWWYGRALRVYFFLSLLVSALWIARVLLGAQGSAPAGLAAPRPQQGRPSGFAGHVYCLNQPGRLGRGGRMTELLDYMHVDAEMFGRGHIDAWRDMLDRGYPHALIVEDDIDFETDALAVVQTSMDALRSAGAGWDMLYFGHCSMEEDSGRAMPGGRLFRSVHPFCMSGYALSRSGAQKLHAHFAAGMRRAYALDVQIVALVKRGLVQSYSVHPPVVYQRRDLYPSDDGLELKVARLQASSAWGEAMASVPRLAGWRDPPDADERDPAFKHIPVWMEDARTVH</sequence>
<dbReference type="Proteomes" id="UP001140217">
    <property type="component" value="Unassembled WGS sequence"/>
</dbReference>
<evidence type="ECO:0008006" key="4">
    <source>
        <dbReference type="Google" id="ProtNLM"/>
    </source>
</evidence>
<name>A0A9W8H9K4_9FUNG</name>
<keyword evidence="1" id="KW-0472">Membrane</keyword>
<dbReference type="EMBL" id="JANBUL010000255">
    <property type="protein sequence ID" value="KAJ2778008.1"/>
    <property type="molecule type" value="Genomic_DNA"/>
</dbReference>
<keyword evidence="1" id="KW-0812">Transmembrane</keyword>
<gene>
    <name evidence="2" type="ORF">H4R18_004857</name>
</gene>
<reference evidence="2" key="1">
    <citation type="submission" date="2022-07" db="EMBL/GenBank/DDBJ databases">
        <title>Phylogenomic reconstructions and comparative analyses of Kickxellomycotina fungi.</title>
        <authorList>
            <person name="Reynolds N.K."/>
            <person name="Stajich J.E."/>
            <person name="Barry K."/>
            <person name="Grigoriev I.V."/>
            <person name="Crous P."/>
            <person name="Smith M.E."/>
        </authorList>
    </citation>
    <scope>NUCLEOTIDE SEQUENCE</scope>
    <source>
        <strain evidence="2">NBRC 105414</strain>
    </source>
</reference>
<evidence type="ECO:0000256" key="1">
    <source>
        <dbReference type="SAM" id="Phobius"/>
    </source>
</evidence>
<evidence type="ECO:0000313" key="3">
    <source>
        <dbReference type="Proteomes" id="UP001140217"/>
    </source>
</evidence>
<protein>
    <recommendedName>
        <fullName evidence="4">Glycosyltransferase</fullName>
    </recommendedName>
</protein>
<proteinExistence type="predicted"/>
<feature type="transmembrane region" description="Helical" evidence="1">
    <location>
        <begin position="24"/>
        <end position="44"/>
    </location>
</feature>
<keyword evidence="3" id="KW-1185">Reference proteome</keyword>
<keyword evidence="1" id="KW-1133">Transmembrane helix</keyword>
<dbReference type="OrthoDB" id="686384at2759"/>
<evidence type="ECO:0000313" key="2">
    <source>
        <dbReference type="EMBL" id="KAJ2778008.1"/>
    </source>
</evidence>